<keyword evidence="1" id="KW-0812">Transmembrane</keyword>
<dbReference type="EMBL" id="AWOR01000043">
    <property type="protein sequence ID" value="KGH30548.1"/>
    <property type="molecule type" value="Genomic_DNA"/>
</dbReference>
<proteinExistence type="predicted"/>
<feature type="transmembrane region" description="Helical" evidence="1">
    <location>
        <begin position="12"/>
        <end position="32"/>
    </location>
</feature>
<dbReference type="Proteomes" id="UP000029553">
    <property type="component" value="Unassembled WGS sequence"/>
</dbReference>
<name>A0A096FLE9_COMTE</name>
<feature type="transmembrane region" description="Helical" evidence="1">
    <location>
        <begin position="38"/>
        <end position="55"/>
    </location>
</feature>
<evidence type="ECO:0008006" key="4">
    <source>
        <dbReference type="Google" id="ProtNLM"/>
    </source>
</evidence>
<dbReference type="AlphaFoldDB" id="A0A096FLE9"/>
<keyword evidence="1" id="KW-1133">Transmembrane helix</keyword>
<sequence length="178" mass="19430">MNLLMPIIVKSQLSLATVYLSLGMVVFGLLLAFFDTKYLFISVVFGGVGLISLWGKVIANRRQVNLDAAAGQVTISRVSALFRPKQRTYPLEMFGSVQSYILQGKFPINRVELVTKAGGEALMVAQFAPANFAPSFFSFPADGENKCAASLRQEIAVQLGLLDRGFLGNRMFGAQLKD</sequence>
<evidence type="ECO:0000313" key="2">
    <source>
        <dbReference type="EMBL" id="KGH30548.1"/>
    </source>
</evidence>
<keyword evidence="1" id="KW-0472">Membrane</keyword>
<comment type="caution">
    <text evidence="2">The sequence shown here is derived from an EMBL/GenBank/DDBJ whole genome shotgun (WGS) entry which is preliminary data.</text>
</comment>
<protein>
    <recommendedName>
        <fullName evidence="4">DUF2244 domain-containing protein</fullName>
    </recommendedName>
</protein>
<evidence type="ECO:0000313" key="3">
    <source>
        <dbReference type="Proteomes" id="UP000029553"/>
    </source>
</evidence>
<accession>A0A096FLE9</accession>
<gene>
    <name evidence="2" type="ORF">P353_09805</name>
</gene>
<organism evidence="2 3">
    <name type="scientific">Comamonas testosteroni</name>
    <name type="common">Pseudomonas testosteroni</name>
    <dbReference type="NCBI Taxonomy" id="285"/>
    <lineage>
        <taxon>Bacteria</taxon>
        <taxon>Pseudomonadati</taxon>
        <taxon>Pseudomonadota</taxon>
        <taxon>Betaproteobacteria</taxon>
        <taxon>Burkholderiales</taxon>
        <taxon>Comamonadaceae</taxon>
        <taxon>Comamonas</taxon>
    </lineage>
</organism>
<reference evidence="2 3" key="1">
    <citation type="submission" date="2013-09" db="EMBL/GenBank/DDBJ databases">
        <title>High correlation between genotypes and phenotypes of environmental bacteria Comamonas testosteroni strains.</title>
        <authorList>
            <person name="Liu L."/>
            <person name="Zhu W."/>
            <person name="Xia X."/>
            <person name="Xu B."/>
            <person name="Luo M."/>
            <person name="Wang G."/>
        </authorList>
    </citation>
    <scope>NUCLEOTIDE SEQUENCE [LARGE SCALE GENOMIC DNA]</scope>
    <source>
        <strain evidence="2 3">JL40</strain>
    </source>
</reference>
<evidence type="ECO:0000256" key="1">
    <source>
        <dbReference type="SAM" id="Phobius"/>
    </source>
</evidence>